<feature type="transmembrane region" description="Helical" evidence="13">
    <location>
        <begin position="394"/>
        <end position="416"/>
    </location>
</feature>
<dbReference type="EMBL" id="CP063078">
    <property type="protein sequence ID" value="QOQ87867.1"/>
    <property type="molecule type" value="Genomic_DNA"/>
</dbReference>
<keyword evidence="5" id="KW-1003">Cell membrane</keyword>
<feature type="transmembrane region" description="Helical" evidence="13">
    <location>
        <begin position="462"/>
        <end position="482"/>
    </location>
</feature>
<evidence type="ECO:0000313" key="15">
    <source>
        <dbReference type="EMBL" id="QOQ87867.1"/>
    </source>
</evidence>
<evidence type="ECO:0000256" key="7">
    <source>
        <dbReference type="ARBA" id="ARBA00022692"/>
    </source>
</evidence>
<keyword evidence="6" id="KW-0533">Nickel</keyword>
<dbReference type="InterPro" id="IPR051224">
    <property type="entry name" value="NiCoT_RcnA"/>
</dbReference>
<accession>A0A7M1LGZ9</accession>
<keyword evidence="16" id="KW-1185">Reference proteome</keyword>
<evidence type="ECO:0000256" key="4">
    <source>
        <dbReference type="ARBA" id="ARBA00022448"/>
    </source>
</evidence>
<feature type="transmembrane region" description="Helical" evidence="13">
    <location>
        <begin position="238"/>
        <end position="256"/>
    </location>
</feature>
<keyword evidence="12" id="KW-0170">Cobalt</keyword>
<evidence type="ECO:0000256" key="1">
    <source>
        <dbReference type="ARBA" id="ARBA00002510"/>
    </source>
</evidence>
<protein>
    <recommendedName>
        <fullName evidence="13">Nickel/cobalt efflux system</fullName>
    </recommendedName>
</protein>
<evidence type="ECO:0000256" key="5">
    <source>
        <dbReference type="ARBA" id="ARBA00022475"/>
    </source>
</evidence>
<organism evidence="15 16">
    <name type="scientific">Campylobacter corcagiensis</name>
    <dbReference type="NCBI Taxonomy" id="1448857"/>
    <lineage>
        <taxon>Bacteria</taxon>
        <taxon>Pseudomonadati</taxon>
        <taxon>Campylobacterota</taxon>
        <taxon>Epsilonproteobacteria</taxon>
        <taxon>Campylobacterales</taxon>
        <taxon>Campylobacteraceae</taxon>
        <taxon>Campylobacter</taxon>
    </lineage>
</organism>
<feature type="signal peptide" evidence="14">
    <location>
        <begin position="1"/>
        <end position="33"/>
    </location>
</feature>
<evidence type="ECO:0000313" key="16">
    <source>
        <dbReference type="Proteomes" id="UP000594749"/>
    </source>
</evidence>
<evidence type="ECO:0000256" key="9">
    <source>
        <dbReference type="ARBA" id="ARBA00023065"/>
    </source>
</evidence>
<keyword evidence="11 13" id="KW-0472">Membrane</keyword>
<dbReference type="PANTHER" id="PTHR40659:SF1">
    <property type="entry name" value="NICKEL_COBALT EFFLUX SYSTEM RCNA"/>
    <property type="match status" value="1"/>
</dbReference>
<dbReference type="RefSeq" id="WP_025802252.1">
    <property type="nucleotide sequence ID" value="NZ_CP053842.1"/>
</dbReference>
<dbReference type="OrthoDB" id="9812956at2"/>
<dbReference type="GO" id="GO:0015099">
    <property type="term" value="F:nickel cation transmembrane transporter activity"/>
    <property type="evidence" value="ECO:0007669"/>
    <property type="project" value="UniProtKB-UniRule"/>
</dbReference>
<evidence type="ECO:0000256" key="11">
    <source>
        <dbReference type="ARBA" id="ARBA00023136"/>
    </source>
</evidence>
<dbReference type="Pfam" id="PF03824">
    <property type="entry name" value="NicO"/>
    <property type="match status" value="1"/>
</dbReference>
<evidence type="ECO:0000256" key="2">
    <source>
        <dbReference type="ARBA" id="ARBA00004651"/>
    </source>
</evidence>
<keyword evidence="10" id="KW-0921">Nickel transport</keyword>
<proteinExistence type="inferred from homology"/>
<dbReference type="GO" id="GO:0005886">
    <property type="term" value="C:plasma membrane"/>
    <property type="evidence" value="ECO:0007669"/>
    <property type="project" value="UniProtKB-SubCell"/>
</dbReference>
<evidence type="ECO:0000256" key="3">
    <source>
        <dbReference type="ARBA" id="ARBA00022426"/>
    </source>
</evidence>
<keyword evidence="4 13" id="KW-0813">Transport</keyword>
<dbReference type="GO" id="GO:0010045">
    <property type="term" value="P:response to nickel cation"/>
    <property type="evidence" value="ECO:0007669"/>
    <property type="project" value="TreeGrafter"/>
</dbReference>
<sequence length="489" mass="54475">MRPLLIAFLVMLGAKTQLLSCALCAMMTPTAHIYMEFVAQNNTLKKLNISWIFSENFTKLTLQSYDYDVNGVLDSDEISDIEFAMVDYLKDRNFLMKFEHYKIPNGKTYSIDGNFTNPKFLIKNSRLVFKFEQNLDLAIEDDLVLKTEAFDEDGYFNFTFLNSGAKEIDDKFHAVFNSNLGANFTTFSSGKMPEFKQKSLKDLLKNSQIDSVDNLGFISNKTISSLEKLKELLSSKDISLKTALLIIFLSFIYGFFHAAGPGHAKVLTTSYFLANGGNAYKAFKFALKIGYFHIIGAFFVVIISMLVAELVANMVSSETIAFTTKISAIMVICVAIFMLISKIKALMLKFKAKPKWQVSNSLKILNAPTLKNTHEHSCSCSVCMSKKDRGLSEWVIALSAAIIPCPGTILVFLLAFSVGSYFISLISAIFMGLGMASVIFLAAIFGGAVNKFSSKKLENFRIFVEFFGIAVMIILGIFMFIVSDSLSVL</sequence>
<keyword evidence="7 13" id="KW-0812">Transmembrane</keyword>
<feature type="transmembrane region" description="Helical" evidence="13">
    <location>
        <begin position="320"/>
        <end position="340"/>
    </location>
</feature>
<feature type="transmembrane region" description="Helical" evidence="13">
    <location>
        <begin position="289"/>
        <end position="308"/>
    </location>
</feature>
<comment type="similarity">
    <text evidence="13">Belongs to the NiCoT transporter (TC 2.A.52) family.</text>
</comment>
<evidence type="ECO:0000256" key="6">
    <source>
        <dbReference type="ARBA" id="ARBA00022596"/>
    </source>
</evidence>
<feature type="chain" id="PRO_5029801908" description="Nickel/cobalt efflux system" evidence="14">
    <location>
        <begin position="34"/>
        <end position="489"/>
    </location>
</feature>
<dbReference type="PANTHER" id="PTHR40659">
    <property type="entry name" value="NICKEL/COBALT EFFLUX SYSTEM RCNA"/>
    <property type="match status" value="1"/>
</dbReference>
<name>A0A7M1LGZ9_9BACT</name>
<feature type="transmembrane region" description="Helical" evidence="13">
    <location>
        <begin position="422"/>
        <end position="450"/>
    </location>
</feature>
<dbReference type="GO" id="GO:0006824">
    <property type="term" value="P:cobalt ion transport"/>
    <property type="evidence" value="ECO:0007669"/>
    <property type="project" value="UniProtKB-KW"/>
</dbReference>
<evidence type="ECO:0000256" key="14">
    <source>
        <dbReference type="SAM" id="SignalP"/>
    </source>
</evidence>
<keyword evidence="9" id="KW-0406">Ion transport</keyword>
<reference evidence="15 16" key="1">
    <citation type="submission" date="2020-10" db="EMBL/GenBank/DDBJ databases">
        <title>Campylobacter and Helicobacter PacBio genomes.</title>
        <authorList>
            <person name="Lane C."/>
        </authorList>
    </citation>
    <scope>NUCLEOTIDE SEQUENCE [LARGE SCALE GENOMIC DNA]</scope>
    <source>
        <strain evidence="15 16">2016D-0077</strain>
    </source>
</reference>
<comment type="subcellular location">
    <subcellularLocation>
        <location evidence="2 13">Cell membrane</location>
        <topology evidence="2 13">Multi-pass membrane protein</topology>
    </subcellularLocation>
</comment>
<keyword evidence="14" id="KW-0732">Signal</keyword>
<dbReference type="AlphaFoldDB" id="A0A7M1LGZ9"/>
<dbReference type="InterPro" id="IPR011541">
    <property type="entry name" value="Ni/Co_transpt_high_affinity"/>
</dbReference>
<dbReference type="Proteomes" id="UP000594749">
    <property type="component" value="Chromosome"/>
</dbReference>
<gene>
    <name evidence="15" type="ORF">IMC76_03445</name>
</gene>
<keyword evidence="3" id="KW-0171">Cobalt transport</keyword>
<evidence type="ECO:0000256" key="8">
    <source>
        <dbReference type="ARBA" id="ARBA00022989"/>
    </source>
</evidence>
<comment type="function">
    <text evidence="1">Efflux system for nickel and cobalt.</text>
</comment>
<keyword evidence="8 13" id="KW-1133">Transmembrane helix</keyword>
<evidence type="ECO:0000256" key="12">
    <source>
        <dbReference type="ARBA" id="ARBA00023285"/>
    </source>
</evidence>
<evidence type="ECO:0000256" key="13">
    <source>
        <dbReference type="RuleBase" id="RU362101"/>
    </source>
</evidence>
<dbReference type="GO" id="GO:0046583">
    <property type="term" value="F:monoatomic cation efflux transmembrane transporter activity"/>
    <property type="evidence" value="ECO:0007669"/>
    <property type="project" value="TreeGrafter"/>
</dbReference>
<dbReference type="GO" id="GO:0032025">
    <property type="term" value="P:response to cobalt ion"/>
    <property type="evidence" value="ECO:0007669"/>
    <property type="project" value="TreeGrafter"/>
</dbReference>
<evidence type="ECO:0000256" key="10">
    <source>
        <dbReference type="ARBA" id="ARBA00023112"/>
    </source>
</evidence>